<evidence type="ECO:0000313" key="1">
    <source>
        <dbReference type="EMBL" id="MBB6215381.1"/>
    </source>
</evidence>
<dbReference type="AlphaFoldDB" id="A0A841KPX1"/>
<dbReference type="EMBL" id="JACHEN010000007">
    <property type="protein sequence ID" value="MBB6215381.1"/>
    <property type="molecule type" value="Genomic_DNA"/>
</dbReference>
<protein>
    <submittedName>
        <fullName evidence="1">Uncharacterized protein</fullName>
    </submittedName>
</protein>
<sequence>MNTITSEALDACLKYCEITKLSATNYGTFIRALVYTMNTELPVEIVDNETGRIMKAQLKFFSITYTEGQEGVLDNLNIQYIVVGEEALKTLKFEKIGTVNVIQDKKSNARTFYRYYINLNKSVSYRFTFNRRISKAK</sequence>
<accession>A0A841KPX1</accession>
<gene>
    <name evidence="1" type="ORF">HNQ80_001470</name>
</gene>
<dbReference type="Proteomes" id="UP000579281">
    <property type="component" value="Unassembled WGS sequence"/>
</dbReference>
<keyword evidence="2" id="KW-1185">Reference proteome</keyword>
<comment type="caution">
    <text evidence="1">The sequence shown here is derived from an EMBL/GenBank/DDBJ whole genome shotgun (WGS) entry which is preliminary data.</text>
</comment>
<proteinExistence type="predicted"/>
<name>A0A841KPX1_9FIRM</name>
<evidence type="ECO:0000313" key="2">
    <source>
        <dbReference type="Proteomes" id="UP000579281"/>
    </source>
</evidence>
<reference evidence="1 2" key="1">
    <citation type="submission" date="2020-08" db="EMBL/GenBank/DDBJ databases">
        <title>Genomic Encyclopedia of Type Strains, Phase IV (KMG-IV): sequencing the most valuable type-strain genomes for metagenomic binning, comparative biology and taxonomic classification.</title>
        <authorList>
            <person name="Goeker M."/>
        </authorList>
    </citation>
    <scope>NUCLEOTIDE SEQUENCE [LARGE SCALE GENOMIC DNA]</scope>
    <source>
        <strain evidence="1 2">DSM 103526</strain>
    </source>
</reference>
<organism evidence="1 2">
    <name type="scientific">Anaerosolibacter carboniphilus</name>
    <dbReference type="NCBI Taxonomy" id="1417629"/>
    <lineage>
        <taxon>Bacteria</taxon>
        <taxon>Bacillati</taxon>
        <taxon>Bacillota</taxon>
        <taxon>Clostridia</taxon>
        <taxon>Peptostreptococcales</taxon>
        <taxon>Thermotaleaceae</taxon>
        <taxon>Anaerosolibacter</taxon>
    </lineage>
</organism>
<dbReference type="RefSeq" id="WP_184309629.1">
    <property type="nucleotide sequence ID" value="NZ_JACHEN010000007.1"/>
</dbReference>